<organism evidence="5">
    <name type="scientific">uncultured marine bacterium Ant4D3</name>
    <dbReference type="NCBI Taxonomy" id="360423"/>
    <lineage>
        <taxon>Bacteria</taxon>
        <taxon>environmental samples</taxon>
    </lineage>
</organism>
<dbReference type="GO" id="GO:0005829">
    <property type="term" value="C:cytosol"/>
    <property type="evidence" value="ECO:0007669"/>
    <property type="project" value="TreeGrafter"/>
</dbReference>
<dbReference type="GO" id="GO:0004048">
    <property type="term" value="F:anthranilate phosphoribosyltransferase activity"/>
    <property type="evidence" value="ECO:0007669"/>
    <property type="project" value="InterPro"/>
</dbReference>
<dbReference type="Pfam" id="PF00591">
    <property type="entry name" value="Glycos_transf_3"/>
    <property type="match status" value="1"/>
</dbReference>
<feature type="domain" description="Glycosyl transferase family 3" evidence="3">
    <location>
        <begin position="122"/>
        <end position="268"/>
    </location>
</feature>
<dbReference type="SUPFAM" id="SSF47648">
    <property type="entry name" value="Nucleoside phosphorylase/phosphoribosyltransferase N-terminal domain"/>
    <property type="match status" value="1"/>
</dbReference>
<dbReference type="InterPro" id="IPR000312">
    <property type="entry name" value="Glycosyl_Trfase_fam3"/>
</dbReference>
<keyword evidence="2 5" id="KW-0808">Transferase</keyword>
<evidence type="ECO:0000256" key="2">
    <source>
        <dbReference type="ARBA" id="ARBA00022679"/>
    </source>
</evidence>
<dbReference type="InterPro" id="IPR035902">
    <property type="entry name" value="Nuc_phospho_transferase"/>
</dbReference>
<sequence length="349" mass="39595">MKKFNTLINLERRWKILMATEHAFAPYVRALGKGKRGSRSLSQDEARDAMSMILHQQVEPEQLGAFLMLLRLKEETPGELAGFVEAVRHFHSYSPAQVSGVQVDIDWSSYAGKKRHLPWFLLSALTLAGQGIKVFMHGAKGHTQGRIYSEDVLQQLGLPVAQNWAQVETQLRSKNFSFMSLQHLSPALDQLIGLRAIFGLRSPVHTLTRLLNPLAAKHTIDGVFHPAYGPLHQQTAMLLKHPRSLTIRGDGGEAEVRPDSECELQWVDEQTSSSQIWQRHLNKRDTQEQLLDPQRLRLLWKDDQKDTYGEAAVISTLASCLVLLGKAKEQQEATLLATQWWRSRDRDLM</sequence>
<dbReference type="InterPro" id="IPR005940">
    <property type="entry name" value="Anthranilate_Pribosyl_Tfrase"/>
</dbReference>
<dbReference type="PANTHER" id="PTHR43285">
    <property type="entry name" value="ANTHRANILATE PHOSPHORIBOSYLTRANSFERASE"/>
    <property type="match status" value="1"/>
</dbReference>
<dbReference type="PANTHER" id="PTHR43285:SF4">
    <property type="entry name" value="TRANSFERASE"/>
    <property type="match status" value="1"/>
</dbReference>
<evidence type="ECO:0000259" key="4">
    <source>
        <dbReference type="Pfam" id="PF02885"/>
    </source>
</evidence>
<proteinExistence type="predicted"/>
<evidence type="ECO:0000256" key="1">
    <source>
        <dbReference type="ARBA" id="ARBA00022676"/>
    </source>
</evidence>
<reference evidence="5" key="1">
    <citation type="journal article" date="2006" name="Appl. Environ. Microbiol.">
        <title>Comparative genomics of DNA fragments from six Antarctic marine planktonic bacteria.</title>
        <authorList>
            <person name="Grzymski J.J."/>
            <person name="Carter B.J."/>
            <person name="DeLong E.F."/>
            <person name="Feldman R.A."/>
            <person name="Ghadiri A."/>
            <person name="Murray A.E."/>
        </authorList>
    </citation>
    <scope>NUCLEOTIDE SEQUENCE</scope>
</reference>
<name>Q2PYI5_9BACT</name>
<dbReference type="InterPro" id="IPR017459">
    <property type="entry name" value="Glycosyl_Trfase_fam3_N_dom"/>
</dbReference>
<dbReference type="InterPro" id="IPR036320">
    <property type="entry name" value="Glycosyl_Trfase_fam3_N_dom_sf"/>
</dbReference>
<dbReference type="GO" id="GO:0000162">
    <property type="term" value="P:L-tryptophan biosynthetic process"/>
    <property type="evidence" value="ECO:0007669"/>
    <property type="project" value="InterPro"/>
</dbReference>
<evidence type="ECO:0000259" key="3">
    <source>
        <dbReference type="Pfam" id="PF00591"/>
    </source>
</evidence>
<dbReference type="EMBL" id="DQ295237">
    <property type="protein sequence ID" value="ABC25242.1"/>
    <property type="molecule type" value="Genomic_DNA"/>
</dbReference>
<evidence type="ECO:0000313" key="5">
    <source>
        <dbReference type="EMBL" id="ABC25242.1"/>
    </source>
</evidence>
<dbReference type="Gene3D" id="3.40.1030.10">
    <property type="entry name" value="Nucleoside phosphorylase/phosphoribosyltransferase catalytic domain"/>
    <property type="match status" value="1"/>
</dbReference>
<accession>Q2PYI5</accession>
<feature type="domain" description="Glycosyl transferase family 3 N-terminal" evidence="4">
    <location>
        <begin position="30"/>
        <end position="89"/>
    </location>
</feature>
<dbReference type="Gene3D" id="1.20.970.10">
    <property type="entry name" value="Transferase, Pyrimidine Nucleoside Phosphorylase, Chain C"/>
    <property type="match status" value="1"/>
</dbReference>
<dbReference type="Pfam" id="PF02885">
    <property type="entry name" value="Glycos_trans_3N"/>
    <property type="match status" value="1"/>
</dbReference>
<dbReference type="NCBIfam" id="NF006564">
    <property type="entry name" value="PRK09071.1"/>
    <property type="match status" value="1"/>
</dbReference>
<keyword evidence="1" id="KW-0328">Glycosyltransferase</keyword>
<protein>
    <submittedName>
        <fullName evidence="5">Glycosyl transferase family, helical bundle domain protein</fullName>
    </submittedName>
</protein>
<dbReference type="SUPFAM" id="SSF52418">
    <property type="entry name" value="Nucleoside phosphorylase/phosphoribosyltransferase catalytic domain"/>
    <property type="match status" value="1"/>
</dbReference>
<dbReference type="AlphaFoldDB" id="Q2PYI5"/>